<organism evidence="6 7">
    <name type="scientific">Propionibacterium cyclohexanicum</name>
    <dbReference type="NCBI Taxonomy" id="64702"/>
    <lineage>
        <taxon>Bacteria</taxon>
        <taxon>Bacillati</taxon>
        <taxon>Actinomycetota</taxon>
        <taxon>Actinomycetes</taxon>
        <taxon>Propionibacteriales</taxon>
        <taxon>Propionibacteriaceae</taxon>
        <taxon>Propionibacterium</taxon>
    </lineage>
</organism>
<keyword evidence="3" id="KW-0804">Transcription</keyword>
<dbReference type="GO" id="GO:0043565">
    <property type="term" value="F:sequence-specific DNA binding"/>
    <property type="evidence" value="ECO:0007669"/>
    <property type="project" value="InterPro"/>
</dbReference>
<accession>A0A1H9TXW8</accession>
<dbReference type="GO" id="GO:0003700">
    <property type="term" value="F:DNA-binding transcription factor activity"/>
    <property type="evidence" value="ECO:0007669"/>
    <property type="project" value="InterPro"/>
</dbReference>
<evidence type="ECO:0000256" key="4">
    <source>
        <dbReference type="SAM" id="MobiDB-lite"/>
    </source>
</evidence>
<feature type="region of interest" description="Disordered" evidence="4">
    <location>
        <begin position="322"/>
        <end position="347"/>
    </location>
</feature>
<dbReference type="SUPFAM" id="SSF46689">
    <property type="entry name" value="Homeodomain-like"/>
    <property type="match status" value="1"/>
</dbReference>
<evidence type="ECO:0000313" key="7">
    <source>
        <dbReference type="Proteomes" id="UP000198815"/>
    </source>
</evidence>
<keyword evidence="1" id="KW-0805">Transcription regulation</keyword>
<dbReference type="InterPro" id="IPR009057">
    <property type="entry name" value="Homeodomain-like_sf"/>
</dbReference>
<dbReference type="Pfam" id="PF12833">
    <property type="entry name" value="HTH_18"/>
    <property type="match status" value="1"/>
</dbReference>
<dbReference type="RefSeq" id="WP_177170222.1">
    <property type="nucleotide sequence ID" value="NZ_FOGZ01000031.1"/>
</dbReference>
<dbReference type="SMART" id="SM00342">
    <property type="entry name" value="HTH_ARAC"/>
    <property type="match status" value="1"/>
</dbReference>
<dbReference type="Proteomes" id="UP000198815">
    <property type="component" value="Unassembled WGS sequence"/>
</dbReference>
<dbReference type="PROSITE" id="PS01124">
    <property type="entry name" value="HTH_ARAC_FAMILY_2"/>
    <property type="match status" value="1"/>
</dbReference>
<dbReference type="AlphaFoldDB" id="A0A1H9TXW8"/>
<reference evidence="6 7" key="1">
    <citation type="submission" date="2016-10" db="EMBL/GenBank/DDBJ databases">
        <authorList>
            <person name="de Groot N.N."/>
        </authorList>
    </citation>
    <scope>NUCLEOTIDE SEQUENCE [LARGE SCALE GENOMIC DNA]</scope>
    <source>
        <strain evidence="6 7">DSM 16859</strain>
    </source>
</reference>
<gene>
    <name evidence="6" type="ORF">SAMN05443377_1315</name>
</gene>
<evidence type="ECO:0000313" key="6">
    <source>
        <dbReference type="EMBL" id="SES01861.1"/>
    </source>
</evidence>
<name>A0A1H9TXW8_9ACTN</name>
<dbReference type="EMBL" id="FOGZ01000031">
    <property type="protein sequence ID" value="SES01861.1"/>
    <property type="molecule type" value="Genomic_DNA"/>
</dbReference>
<proteinExistence type="predicted"/>
<keyword evidence="2 6" id="KW-0238">DNA-binding</keyword>
<evidence type="ECO:0000256" key="2">
    <source>
        <dbReference type="ARBA" id="ARBA00023125"/>
    </source>
</evidence>
<evidence type="ECO:0000256" key="3">
    <source>
        <dbReference type="ARBA" id="ARBA00023163"/>
    </source>
</evidence>
<feature type="domain" description="HTH araC/xylS-type" evidence="5">
    <location>
        <begin position="229"/>
        <end position="330"/>
    </location>
</feature>
<evidence type="ECO:0000259" key="5">
    <source>
        <dbReference type="PROSITE" id="PS01124"/>
    </source>
</evidence>
<dbReference type="PANTHER" id="PTHR46796">
    <property type="entry name" value="HTH-TYPE TRANSCRIPTIONAL ACTIVATOR RHAS-RELATED"/>
    <property type="match status" value="1"/>
</dbReference>
<dbReference type="InterPro" id="IPR050204">
    <property type="entry name" value="AraC_XylS_family_regulators"/>
</dbReference>
<dbReference type="STRING" id="64702.SAMN05443377_1315"/>
<dbReference type="PANTHER" id="PTHR46796:SF6">
    <property type="entry name" value="ARAC SUBFAMILY"/>
    <property type="match status" value="1"/>
</dbReference>
<keyword evidence="7" id="KW-1185">Reference proteome</keyword>
<protein>
    <submittedName>
        <fullName evidence="6">AraC-type DNA-binding protein</fullName>
    </submittedName>
</protein>
<sequence length="347" mass="37144">MVDVVAHMFACRGVRVSQHTMLFQGTSGLRALSASVPVTAPAPAEAMLTMTRHRFRDSALTLVQNLGSPVTIHIRRAADPPAVVPARAQDTNDSDTVHCILSGDTGADGSYDPATMAVTWFFDAASEFDWTVSEGQASLVMSVPVEAIADYPDDRATSLPIYQPRCTIAPAIAGFGLALVNDAGTSAAVRTPVADYAIDRFLQEMAGIVLVENRGVTSVQRGPRRELYFQATALITELYSDPELGPAELASALNVSIRTVQQAFQEAGSSASAEIRAQRARAARHLLTEPKYDVLSISQIARHCGYRSESALREGLKSRYGVTPRELRSGRGGAGAQVSPEPRAQSM</sequence>
<evidence type="ECO:0000256" key="1">
    <source>
        <dbReference type="ARBA" id="ARBA00023015"/>
    </source>
</evidence>
<dbReference type="Gene3D" id="1.10.10.60">
    <property type="entry name" value="Homeodomain-like"/>
    <property type="match status" value="1"/>
</dbReference>
<dbReference type="InterPro" id="IPR018060">
    <property type="entry name" value="HTH_AraC"/>
</dbReference>